<organism evidence="1 2">
    <name type="scientific">Lupinus albus</name>
    <name type="common">White lupine</name>
    <name type="synonym">Lupinus termis</name>
    <dbReference type="NCBI Taxonomy" id="3870"/>
    <lineage>
        <taxon>Eukaryota</taxon>
        <taxon>Viridiplantae</taxon>
        <taxon>Streptophyta</taxon>
        <taxon>Embryophyta</taxon>
        <taxon>Tracheophyta</taxon>
        <taxon>Spermatophyta</taxon>
        <taxon>Magnoliopsida</taxon>
        <taxon>eudicotyledons</taxon>
        <taxon>Gunneridae</taxon>
        <taxon>Pentapetalae</taxon>
        <taxon>rosids</taxon>
        <taxon>fabids</taxon>
        <taxon>Fabales</taxon>
        <taxon>Fabaceae</taxon>
        <taxon>Papilionoideae</taxon>
        <taxon>50 kb inversion clade</taxon>
        <taxon>genistoids sensu lato</taxon>
        <taxon>core genistoids</taxon>
        <taxon>Genisteae</taxon>
        <taxon>Lupinus</taxon>
    </lineage>
</organism>
<reference evidence="2" key="1">
    <citation type="journal article" date="2020" name="Nat. Commun.">
        <title>Genome sequence of the cluster root forming white lupin.</title>
        <authorList>
            <person name="Hufnagel B."/>
            <person name="Marques A."/>
            <person name="Soriano A."/>
            <person name="Marques L."/>
            <person name="Divol F."/>
            <person name="Doumas P."/>
            <person name="Sallet E."/>
            <person name="Mancinotti D."/>
            <person name="Carrere S."/>
            <person name="Marande W."/>
            <person name="Arribat S."/>
            <person name="Keller J."/>
            <person name="Huneau C."/>
            <person name="Blein T."/>
            <person name="Aime D."/>
            <person name="Laguerre M."/>
            <person name="Taylor J."/>
            <person name="Schubert V."/>
            <person name="Nelson M."/>
            <person name="Geu-Flores F."/>
            <person name="Crespi M."/>
            <person name="Gallardo-Guerrero K."/>
            <person name="Delaux P.-M."/>
            <person name="Salse J."/>
            <person name="Berges H."/>
            <person name="Guyot R."/>
            <person name="Gouzy J."/>
            <person name="Peret B."/>
        </authorList>
    </citation>
    <scope>NUCLEOTIDE SEQUENCE [LARGE SCALE GENOMIC DNA]</scope>
    <source>
        <strain evidence="2">cv. Amiga</strain>
    </source>
</reference>
<dbReference type="InterPro" id="IPR032675">
    <property type="entry name" value="LRR_dom_sf"/>
</dbReference>
<proteinExistence type="predicted"/>
<accession>A0A6A4PX98</accession>
<sequence>MEETADFRNWDKLIPDLQGVIFTNLSLQEKLTIVPSVCKSWASTVAGPYCWKEINIEEWSNQTEPDKIDRMLEMLITRSSGSLRKLTVSCIQTEKMFTFIAENAGSLETLRLPRCNITDSTVEYLTEKLSMLSFFDVSYCGKIGAHALETIGNNCKLLEVFFRNMHPIETSGKPFEDDEAIAISATMPNLKHLGIAYHVVQTEGVLRILSNCPKLELLDLRGCWGVDIENISLEKNFPNVKVLGPLIIDYYDKNGWDDFSESSEYLGWDFVVDELYSDEESDIEDEIWDDDDDDDDDEGGLEQIEFTFYQGIENAEMFWPPSP</sequence>
<dbReference type="PANTHER" id="PTHR38926">
    <property type="entry name" value="F-BOX DOMAIN CONTAINING PROTEIN, EXPRESSED"/>
    <property type="match status" value="1"/>
</dbReference>
<dbReference type="Proteomes" id="UP000447434">
    <property type="component" value="Chromosome 10"/>
</dbReference>
<dbReference type="InterPro" id="IPR006553">
    <property type="entry name" value="Leu-rich_rpt_Cys-con_subtyp"/>
</dbReference>
<comment type="caution">
    <text evidence="1">The sequence shown here is derived from an EMBL/GenBank/DDBJ whole genome shotgun (WGS) entry which is preliminary data.</text>
</comment>
<gene>
    <name evidence="1" type="ORF">Lalb_Chr10g0102481</name>
</gene>
<dbReference type="PANTHER" id="PTHR38926:SF80">
    <property type="entry name" value="F-BOX DOMAIN, LEUCINE-RICH REPEAT DOMAIN SUPERFAMILY"/>
    <property type="match status" value="1"/>
</dbReference>
<dbReference type="EMBL" id="WOCE01000010">
    <property type="protein sequence ID" value="KAE9605924.1"/>
    <property type="molecule type" value="Genomic_DNA"/>
</dbReference>
<name>A0A6A4PX98_LUPAL</name>
<dbReference type="SMART" id="SM00367">
    <property type="entry name" value="LRR_CC"/>
    <property type="match status" value="4"/>
</dbReference>
<keyword evidence="2" id="KW-1185">Reference proteome</keyword>
<dbReference type="OrthoDB" id="550575at2759"/>
<evidence type="ECO:0000313" key="1">
    <source>
        <dbReference type="EMBL" id="KAE9605924.1"/>
    </source>
</evidence>
<dbReference type="AlphaFoldDB" id="A0A6A4PX98"/>
<dbReference type="Gene3D" id="3.80.10.10">
    <property type="entry name" value="Ribonuclease Inhibitor"/>
    <property type="match status" value="1"/>
</dbReference>
<evidence type="ECO:0000313" key="2">
    <source>
        <dbReference type="Proteomes" id="UP000447434"/>
    </source>
</evidence>
<dbReference type="SUPFAM" id="SSF52047">
    <property type="entry name" value="RNI-like"/>
    <property type="match status" value="1"/>
</dbReference>
<protein>
    <submittedName>
        <fullName evidence="1">Putative leucine-rich repeat domain, L domain-containing protein</fullName>
    </submittedName>
</protein>